<dbReference type="AlphaFoldDB" id="A0A6S7IQ60"/>
<protein>
    <submittedName>
        <fullName evidence="1">Uncharacterized protein</fullName>
    </submittedName>
</protein>
<dbReference type="EMBL" id="CACRXK020010646">
    <property type="protein sequence ID" value="CAB4019837.1"/>
    <property type="molecule type" value="Genomic_DNA"/>
</dbReference>
<dbReference type="Pfam" id="PF10544">
    <property type="entry name" value="T5orf172"/>
    <property type="match status" value="1"/>
</dbReference>
<organism evidence="1 2">
    <name type="scientific">Paramuricea clavata</name>
    <name type="common">Red gorgonian</name>
    <name type="synonym">Violescent sea-whip</name>
    <dbReference type="NCBI Taxonomy" id="317549"/>
    <lineage>
        <taxon>Eukaryota</taxon>
        <taxon>Metazoa</taxon>
        <taxon>Cnidaria</taxon>
        <taxon>Anthozoa</taxon>
        <taxon>Octocorallia</taxon>
        <taxon>Malacalcyonacea</taxon>
        <taxon>Plexauridae</taxon>
        <taxon>Paramuricea</taxon>
    </lineage>
</organism>
<evidence type="ECO:0000313" key="1">
    <source>
        <dbReference type="EMBL" id="CAB4019837.1"/>
    </source>
</evidence>
<gene>
    <name evidence="1" type="ORF">PACLA_8A030661</name>
</gene>
<accession>A0A6S7IQ60</accession>
<reference evidence="1" key="1">
    <citation type="submission" date="2020-04" db="EMBL/GenBank/DDBJ databases">
        <authorList>
            <person name="Alioto T."/>
            <person name="Alioto T."/>
            <person name="Gomez Garrido J."/>
        </authorList>
    </citation>
    <scope>NUCLEOTIDE SEQUENCE</scope>
    <source>
        <strain evidence="1">A484AB</strain>
    </source>
</reference>
<dbReference type="Proteomes" id="UP001152795">
    <property type="component" value="Unassembled WGS sequence"/>
</dbReference>
<evidence type="ECO:0000313" key="2">
    <source>
        <dbReference type="Proteomes" id="UP001152795"/>
    </source>
</evidence>
<comment type="caution">
    <text evidence="1">The sequence shown here is derived from an EMBL/GenBank/DDBJ whole genome shotgun (WGS) entry which is preliminary data.</text>
</comment>
<name>A0A6S7IQ60_PARCT</name>
<sequence>MAVNQVGGAAGSAFGKGCVYVMTYTVRDRRKTINYYKIGCTSREPNVRLQEIQDSEINNITLVGSVTAKKMNGAETAAQNAVKVEGLVKDPARGGATDWFKGSLTPQKVLDVVRTAVDSHNDT</sequence>
<proteinExistence type="predicted"/>
<keyword evidence="2" id="KW-1185">Reference proteome</keyword>
<dbReference type="InterPro" id="IPR018306">
    <property type="entry name" value="Phage_T5_Orf172_DNA-bd"/>
</dbReference>